<organism evidence="2 3">
    <name type="scientific">Thomasclavelia cocleata</name>
    <dbReference type="NCBI Taxonomy" id="69824"/>
    <lineage>
        <taxon>Bacteria</taxon>
        <taxon>Bacillati</taxon>
        <taxon>Bacillota</taxon>
        <taxon>Erysipelotrichia</taxon>
        <taxon>Erysipelotrichales</taxon>
        <taxon>Coprobacillaceae</taxon>
        <taxon>Thomasclavelia</taxon>
    </lineage>
</organism>
<proteinExistence type="predicted"/>
<feature type="transmembrane region" description="Helical" evidence="1">
    <location>
        <begin position="80"/>
        <end position="98"/>
    </location>
</feature>
<evidence type="ECO:0000313" key="3">
    <source>
        <dbReference type="Proteomes" id="UP000490821"/>
    </source>
</evidence>
<keyword evidence="1" id="KW-0812">Transmembrane</keyword>
<name>A0A829ZCF8_9FIRM</name>
<keyword evidence="1" id="KW-0472">Membrane</keyword>
<dbReference type="EMBL" id="BLMI01000277">
    <property type="protein sequence ID" value="GFI42230.1"/>
    <property type="molecule type" value="Genomic_DNA"/>
</dbReference>
<dbReference type="Proteomes" id="UP000490821">
    <property type="component" value="Unassembled WGS sequence"/>
</dbReference>
<protein>
    <submittedName>
        <fullName evidence="2">Uncharacterized protein</fullName>
    </submittedName>
</protein>
<sequence length="100" mass="11321">MTDHRKTAVYIRLSAEDDNVDGRAKKESDSVTSQRILLKSFVIDQLGVAEADILEYVEMYLATLIQYAGIKLHKNALNKGFRTFAVYGSLYFFAYLAVGY</sequence>
<comment type="caution">
    <text evidence="2">The sequence shown here is derived from an EMBL/GenBank/DDBJ whole genome shotgun (WGS) entry which is preliminary data.</text>
</comment>
<evidence type="ECO:0000313" key="2">
    <source>
        <dbReference type="EMBL" id="GFI42230.1"/>
    </source>
</evidence>
<dbReference type="AlphaFoldDB" id="A0A829ZCF8"/>
<gene>
    <name evidence="2" type="ORF">IMSAGC017_02277</name>
</gene>
<accession>A0A829ZCF8</accession>
<reference evidence="2 3" key="1">
    <citation type="journal article" date="2020" name="Microbiome">
        <title>Single-cell genomics of uncultured bacteria reveals dietary fiber responders in the mouse gut microbiota.</title>
        <authorList>
            <person name="Chijiiwa R."/>
            <person name="Hosokawa M."/>
            <person name="Kogawa M."/>
            <person name="Nishikawa Y."/>
            <person name="Ide K."/>
            <person name="Sakanashi C."/>
            <person name="Takahashi K."/>
            <person name="Takeyama H."/>
        </authorList>
    </citation>
    <scope>NUCLEOTIDE SEQUENCE [LARGE SCALE GENOMIC DNA]</scope>
    <source>
        <strain evidence="2">IMSAGC_017</strain>
    </source>
</reference>
<keyword evidence="1" id="KW-1133">Transmembrane helix</keyword>
<dbReference type="RefSeq" id="WP_228762475.1">
    <property type="nucleotide sequence ID" value="NZ_BLMI01000277.1"/>
</dbReference>
<evidence type="ECO:0000256" key="1">
    <source>
        <dbReference type="SAM" id="Phobius"/>
    </source>
</evidence>